<protein>
    <recommendedName>
        <fullName evidence="4">Prefoldin subunit 4</fullName>
    </recommendedName>
</protein>
<comment type="similarity">
    <text evidence="1 4">Belongs to the prefoldin subunit beta family.</text>
</comment>
<keyword evidence="2 4" id="KW-0143">Chaperone</keyword>
<dbReference type="InterPro" id="IPR009053">
    <property type="entry name" value="Prefoldin"/>
</dbReference>
<feature type="coiled-coil region" evidence="5">
    <location>
        <begin position="77"/>
        <end position="111"/>
    </location>
</feature>
<dbReference type="FunFam" id="1.10.287.370:FF:000005">
    <property type="entry name" value="Prefoldin subunit 4"/>
    <property type="match status" value="1"/>
</dbReference>
<dbReference type="PANTHER" id="PTHR21100">
    <property type="entry name" value="PREFOLDIN SUBUNIT 4"/>
    <property type="match status" value="1"/>
</dbReference>
<dbReference type="STRING" id="1157962.A0A250WYM8"/>
<keyword evidence="7" id="KW-1185">Reference proteome</keyword>
<evidence type="ECO:0000256" key="2">
    <source>
        <dbReference type="ARBA" id="ARBA00023186"/>
    </source>
</evidence>
<evidence type="ECO:0000256" key="4">
    <source>
        <dbReference type="PIRNR" id="PIRNR016477"/>
    </source>
</evidence>
<sequence>MQAKIDKMEVTFEDQQRINTFSRTNNKVHDLEAQIKAKKKFLEDLEDAGNELMLSDEEVVRFALGDCFLHFEKDQAEERLQTTTDESQADVKKIEAEISDLKDQLKELKVLLYAKFKDSINLEE</sequence>
<comment type="caution">
    <text evidence="6">The sequence shown here is derived from an EMBL/GenBank/DDBJ whole genome shotgun (WGS) entry which is preliminary data.</text>
</comment>
<dbReference type="PANTHER" id="PTHR21100:SF9">
    <property type="entry name" value="PREFOLDIN SUBUNIT 4"/>
    <property type="match status" value="1"/>
</dbReference>
<evidence type="ECO:0000256" key="3">
    <source>
        <dbReference type="ARBA" id="ARBA00024667"/>
    </source>
</evidence>
<keyword evidence="5" id="KW-0175">Coiled coil</keyword>
<dbReference type="GO" id="GO:0016272">
    <property type="term" value="C:prefoldin complex"/>
    <property type="evidence" value="ECO:0007669"/>
    <property type="project" value="UniProtKB-UniRule"/>
</dbReference>
<dbReference type="GO" id="GO:0051082">
    <property type="term" value="F:unfolded protein binding"/>
    <property type="evidence" value="ECO:0007669"/>
    <property type="project" value="InterPro"/>
</dbReference>
<reference evidence="6 7" key="1">
    <citation type="submission" date="2017-08" db="EMBL/GenBank/DDBJ databases">
        <title>Acidophilic green algal genome provides insights into adaptation to an acidic environment.</title>
        <authorList>
            <person name="Hirooka S."/>
            <person name="Hirose Y."/>
            <person name="Kanesaki Y."/>
            <person name="Higuchi S."/>
            <person name="Fujiwara T."/>
            <person name="Onuma R."/>
            <person name="Era A."/>
            <person name="Ohbayashi R."/>
            <person name="Uzuka A."/>
            <person name="Nozaki H."/>
            <person name="Yoshikawa H."/>
            <person name="Miyagishima S.Y."/>
        </authorList>
    </citation>
    <scope>NUCLEOTIDE SEQUENCE [LARGE SCALE GENOMIC DNA]</scope>
    <source>
        <strain evidence="6 7">NIES-2499</strain>
    </source>
</reference>
<dbReference type="OrthoDB" id="10250441at2759"/>
<proteinExistence type="inferred from homology"/>
<dbReference type="InterPro" id="IPR016661">
    <property type="entry name" value="PFDN4"/>
</dbReference>
<dbReference type="GO" id="GO:0005737">
    <property type="term" value="C:cytoplasm"/>
    <property type="evidence" value="ECO:0007669"/>
    <property type="project" value="TreeGrafter"/>
</dbReference>
<dbReference type="GO" id="GO:0006457">
    <property type="term" value="P:protein folding"/>
    <property type="evidence" value="ECO:0007669"/>
    <property type="project" value="UniProtKB-UniRule"/>
</dbReference>
<dbReference type="GO" id="GO:0009409">
    <property type="term" value="P:response to cold"/>
    <property type="evidence" value="ECO:0007669"/>
    <property type="project" value="UniProtKB-ARBA"/>
</dbReference>
<dbReference type="AlphaFoldDB" id="A0A250WYM8"/>
<dbReference type="PIRSF" id="PIRSF016477">
    <property type="entry name" value="Prefoldin_subunit_4"/>
    <property type="match status" value="1"/>
</dbReference>
<dbReference type="CDD" id="cd23165">
    <property type="entry name" value="Prefoldin_4"/>
    <property type="match status" value="1"/>
</dbReference>
<evidence type="ECO:0000256" key="5">
    <source>
        <dbReference type="SAM" id="Coils"/>
    </source>
</evidence>
<dbReference type="EMBL" id="BEGY01000014">
    <property type="protein sequence ID" value="GAX75948.1"/>
    <property type="molecule type" value="Genomic_DNA"/>
</dbReference>
<dbReference type="Gene3D" id="1.10.287.370">
    <property type="match status" value="1"/>
</dbReference>
<evidence type="ECO:0000313" key="6">
    <source>
        <dbReference type="EMBL" id="GAX75948.1"/>
    </source>
</evidence>
<evidence type="ECO:0000256" key="1">
    <source>
        <dbReference type="ARBA" id="ARBA00008045"/>
    </source>
</evidence>
<gene>
    <name evidence="6" type="ORF">CEUSTIGMA_g3391.t1</name>
</gene>
<dbReference type="SUPFAM" id="SSF46579">
    <property type="entry name" value="Prefoldin"/>
    <property type="match status" value="1"/>
</dbReference>
<dbReference type="Proteomes" id="UP000232323">
    <property type="component" value="Unassembled WGS sequence"/>
</dbReference>
<name>A0A250WYM8_9CHLO</name>
<evidence type="ECO:0000313" key="7">
    <source>
        <dbReference type="Proteomes" id="UP000232323"/>
    </source>
</evidence>
<accession>A0A250WYM8</accession>
<comment type="function">
    <text evidence="3 4">Binds specifically to cytosolic chaperonin (c-CPN) and transfers target proteins to it. Binds to nascent polypeptide chain and promotes folding in an environment in which there are many competing pathways for nonnative proteins.</text>
</comment>
<organism evidence="6 7">
    <name type="scientific">Chlamydomonas eustigma</name>
    <dbReference type="NCBI Taxonomy" id="1157962"/>
    <lineage>
        <taxon>Eukaryota</taxon>
        <taxon>Viridiplantae</taxon>
        <taxon>Chlorophyta</taxon>
        <taxon>core chlorophytes</taxon>
        <taxon>Chlorophyceae</taxon>
        <taxon>CS clade</taxon>
        <taxon>Chlamydomonadales</taxon>
        <taxon>Chlamydomonadaceae</taxon>
        <taxon>Chlamydomonas</taxon>
    </lineage>
</organism>
<comment type="subunit">
    <text evidence="4">Heterohexamer of two PFD-alpha type and four PFD-beta type subunits.</text>
</comment>
<dbReference type="Pfam" id="PF01920">
    <property type="entry name" value="Prefoldin_2"/>
    <property type="match status" value="1"/>
</dbReference>
<dbReference type="InterPro" id="IPR002777">
    <property type="entry name" value="PFD_beta-like"/>
</dbReference>